<organism evidence="2 3">
    <name type="scientific">Botrytis hyacinthi</name>
    <dbReference type="NCBI Taxonomy" id="278943"/>
    <lineage>
        <taxon>Eukaryota</taxon>
        <taxon>Fungi</taxon>
        <taxon>Dikarya</taxon>
        <taxon>Ascomycota</taxon>
        <taxon>Pezizomycotina</taxon>
        <taxon>Leotiomycetes</taxon>
        <taxon>Helotiales</taxon>
        <taxon>Sclerotiniaceae</taxon>
        <taxon>Botrytis</taxon>
    </lineage>
</organism>
<accession>A0A4Z1GGF0</accession>
<gene>
    <name evidence="2" type="ORF">BHYA_0165g00100</name>
</gene>
<dbReference type="Proteomes" id="UP000297814">
    <property type="component" value="Unassembled WGS sequence"/>
</dbReference>
<evidence type="ECO:0000313" key="2">
    <source>
        <dbReference type="EMBL" id="TGO35238.1"/>
    </source>
</evidence>
<proteinExistence type="predicted"/>
<feature type="coiled-coil region" evidence="1">
    <location>
        <begin position="122"/>
        <end position="163"/>
    </location>
</feature>
<sequence>MYRLIYRLAFCGHEFITGRQKYEKYLAWEAESSRRSAAPPARSPPEADPHDVQIFDYDCYECKPTFDNRFGMDMVERREEASPIKRDMDKAILAAGGAYTGKQRYEILKRFEDYNHALEMMFEDAEHELQGTQNVANRVQGEAESAKKEVAEWKERYAQLLLDKKTHATMGEGSEALGQGCTHLSIDYSCSL</sequence>
<dbReference type="EMBL" id="PQXK01000165">
    <property type="protein sequence ID" value="TGO35238.1"/>
    <property type="molecule type" value="Genomic_DNA"/>
</dbReference>
<dbReference type="AlphaFoldDB" id="A0A4Z1GGF0"/>
<keyword evidence="3" id="KW-1185">Reference proteome</keyword>
<evidence type="ECO:0000313" key="3">
    <source>
        <dbReference type="Proteomes" id="UP000297814"/>
    </source>
</evidence>
<reference evidence="2 3" key="1">
    <citation type="submission" date="2017-12" db="EMBL/GenBank/DDBJ databases">
        <title>Comparative genomics of Botrytis spp.</title>
        <authorList>
            <person name="Valero-Jimenez C.A."/>
            <person name="Tapia P."/>
            <person name="Veloso J."/>
            <person name="Silva-Moreno E."/>
            <person name="Staats M."/>
            <person name="Valdes J.H."/>
            <person name="Van Kan J.A.L."/>
        </authorList>
    </citation>
    <scope>NUCLEOTIDE SEQUENCE [LARGE SCALE GENOMIC DNA]</scope>
    <source>
        <strain evidence="2 3">Bh0001</strain>
    </source>
</reference>
<comment type="caution">
    <text evidence="2">The sequence shown here is derived from an EMBL/GenBank/DDBJ whole genome shotgun (WGS) entry which is preliminary data.</text>
</comment>
<name>A0A4Z1GGF0_9HELO</name>
<evidence type="ECO:0000256" key="1">
    <source>
        <dbReference type="SAM" id="Coils"/>
    </source>
</evidence>
<protein>
    <submittedName>
        <fullName evidence="2">Uncharacterized protein</fullName>
    </submittedName>
</protein>
<keyword evidence="1" id="KW-0175">Coiled coil</keyword>